<dbReference type="RefSeq" id="WP_090312397.1">
    <property type="nucleotide sequence ID" value="NZ_FNZE01000012.1"/>
</dbReference>
<dbReference type="FunFam" id="3.40.33.10:FF:000010">
    <property type="entry name" value="Predicted protein"/>
    <property type="match status" value="1"/>
</dbReference>
<keyword evidence="4" id="KW-1185">Reference proteome</keyword>
<gene>
    <name evidence="3" type="ORF">SAMN05216201_112107</name>
</gene>
<dbReference type="EMBL" id="FNZE01000012">
    <property type="protein sequence ID" value="SEJ62419.1"/>
    <property type="molecule type" value="Genomic_DNA"/>
</dbReference>
<organism evidence="3 4">
    <name type="scientific">Pseudomonas linyingensis</name>
    <dbReference type="NCBI Taxonomy" id="915471"/>
    <lineage>
        <taxon>Bacteria</taxon>
        <taxon>Pseudomonadati</taxon>
        <taxon>Pseudomonadota</taxon>
        <taxon>Gammaproteobacteria</taxon>
        <taxon>Pseudomonadales</taxon>
        <taxon>Pseudomonadaceae</taxon>
        <taxon>Pseudomonas</taxon>
    </lineage>
</organism>
<dbReference type="PRINTS" id="PR00837">
    <property type="entry name" value="V5TPXLIKE"/>
</dbReference>
<dbReference type="InterPro" id="IPR035940">
    <property type="entry name" value="CAP_sf"/>
</dbReference>
<dbReference type="GO" id="GO:0005576">
    <property type="term" value="C:extracellular region"/>
    <property type="evidence" value="ECO:0007669"/>
    <property type="project" value="InterPro"/>
</dbReference>
<dbReference type="OrthoDB" id="9794228at2"/>
<dbReference type="InterPro" id="IPR014044">
    <property type="entry name" value="CAP_dom"/>
</dbReference>
<name>A0A1H7A9W5_9PSED</name>
<dbReference type="PROSITE" id="PS01010">
    <property type="entry name" value="CRISP_2"/>
    <property type="match status" value="1"/>
</dbReference>
<dbReference type="SUPFAM" id="SSF55797">
    <property type="entry name" value="PR-1-like"/>
    <property type="match status" value="1"/>
</dbReference>
<dbReference type="PROSITE" id="PS01009">
    <property type="entry name" value="CRISP_1"/>
    <property type="match status" value="1"/>
</dbReference>
<keyword evidence="1" id="KW-0732">Signal</keyword>
<dbReference type="Proteomes" id="UP000242930">
    <property type="component" value="Unassembled WGS sequence"/>
</dbReference>
<evidence type="ECO:0000313" key="3">
    <source>
        <dbReference type="EMBL" id="SEJ62419.1"/>
    </source>
</evidence>
<feature type="domain" description="SCP" evidence="2">
    <location>
        <begin position="38"/>
        <end position="171"/>
    </location>
</feature>
<evidence type="ECO:0000313" key="4">
    <source>
        <dbReference type="Proteomes" id="UP000242930"/>
    </source>
</evidence>
<feature type="chain" id="PRO_5017338587" evidence="1">
    <location>
        <begin position="27"/>
        <end position="175"/>
    </location>
</feature>
<feature type="signal peptide" evidence="1">
    <location>
        <begin position="1"/>
        <end position="26"/>
    </location>
</feature>
<protein>
    <submittedName>
        <fullName evidence="3">Pathogenesis-related protein 1</fullName>
    </submittedName>
</protein>
<accession>A0A1H7A9W5</accession>
<proteinExistence type="predicted"/>
<dbReference type="SMART" id="SM00198">
    <property type="entry name" value="SCP"/>
    <property type="match status" value="1"/>
</dbReference>
<evidence type="ECO:0000259" key="2">
    <source>
        <dbReference type="SMART" id="SM00198"/>
    </source>
</evidence>
<dbReference type="Pfam" id="PF00188">
    <property type="entry name" value="CAP"/>
    <property type="match status" value="1"/>
</dbReference>
<sequence length="175" mass="19800">MPTRPARYLSICVASLLLLACPSAPAASGANGSRLYPDEVKDLLREHNRARADVGVRPLQWSPQVAKSAQRWADRLADSSCRMQHSRGSGYGENLYRATVDHYEVRDAARSWAREKRLYRGGPLKRHNWAPSGHYTQMVWRDTRRLGCGVSECDDKMIVVCHYEPKGNFIGRAPY</sequence>
<dbReference type="AlphaFoldDB" id="A0A1H7A9W5"/>
<dbReference type="PROSITE" id="PS51257">
    <property type="entry name" value="PROKAR_LIPOPROTEIN"/>
    <property type="match status" value="1"/>
</dbReference>
<dbReference type="STRING" id="915471.SAMN05216201_112107"/>
<dbReference type="InterPro" id="IPR001283">
    <property type="entry name" value="CRISP-related"/>
</dbReference>
<dbReference type="Gene3D" id="3.40.33.10">
    <property type="entry name" value="CAP"/>
    <property type="match status" value="1"/>
</dbReference>
<evidence type="ECO:0000256" key="1">
    <source>
        <dbReference type="SAM" id="SignalP"/>
    </source>
</evidence>
<dbReference type="PANTHER" id="PTHR10334">
    <property type="entry name" value="CYSTEINE-RICH SECRETORY PROTEIN-RELATED"/>
    <property type="match status" value="1"/>
</dbReference>
<reference evidence="4" key="1">
    <citation type="submission" date="2016-10" db="EMBL/GenBank/DDBJ databases">
        <authorList>
            <person name="Varghese N."/>
            <person name="Submissions S."/>
        </authorList>
    </citation>
    <scope>NUCLEOTIDE SEQUENCE [LARGE SCALE GENOMIC DNA]</scope>
    <source>
        <strain evidence="4">LMG 25967</strain>
    </source>
</reference>
<dbReference type="InterPro" id="IPR018244">
    <property type="entry name" value="Allrgn_V5/Tpx1_CS"/>
</dbReference>